<dbReference type="RefSeq" id="WP_367408393.1">
    <property type="nucleotide sequence ID" value="NZ_JARNBH010000042.1"/>
</dbReference>
<evidence type="ECO:0000313" key="2">
    <source>
        <dbReference type="Proteomes" id="UP001307168"/>
    </source>
</evidence>
<gene>
    <name evidence="1" type="ORF">P4706_28080</name>
</gene>
<keyword evidence="2" id="KW-1185">Reference proteome</keyword>
<protein>
    <submittedName>
        <fullName evidence="1">Uncharacterized protein</fullName>
    </submittedName>
</protein>
<name>A0AAW9NLX8_9BACI</name>
<comment type="caution">
    <text evidence="1">The sequence shown here is derived from an EMBL/GenBank/DDBJ whole genome shotgun (WGS) entry which is preliminary data.</text>
</comment>
<dbReference type="AlphaFoldDB" id="A0AAW9NLX8"/>
<dbReference type="EMBL" id="JARNBH010000042">
    <property type="protein sequence ID" value="MEC0276852.1"/>
    <property type="molecule type" value="Genomic_DNA"/>
</dbReference>
<proteinExistence type="predicted"/>
<accession>A0AAW9NLX8</accession>
<evidence type="ECO:0000313" key="1">
    <source>
        <dbReference type="EMBL" id="MEC0276852.1"/>
    </source>
</evidence>
<organism evidence="1 2">
    <name type="scientific">Peribacillus castrilensis</name>
    <dbReference type="NCBI Taxonomy" id="2897690"/>
    <lineage>
        <taxon>Bacteria</taxon>
        <taxon>Bacillati</taxon>
        <taxon>Bacillota</taxon>
        <taxon>Bacilli</taxon>
        <taxon>Bacillales</taxon>
        <taxon>Bacillaceae</taxon>
        <taxon>Peribacillus</taxon>
    </lineage>
</organism>
<dbReference type="Proteomes" id="UP001307168">
    <property type="component" value="Unassembled WGS sequence"/>
</dbReference>
<sequence>MRLGDIKMKCRCNMCWSHFKDDDELELLKDEKEYFHGCPKCKTDGYLMDLEDK</sequence>
<reference evidence="1 2" key="1">
    <citation type="submission" date="2023-03" db="EMBL/GenBank/DDBJ databases">
        <title>Bacillus Genome Sequencing.</title>
        <authorList>
            <person name="Dunlap C."/>
        </authorList>
    </citation>
    <scope>NUCLEOTIDE SEQUENCE [LARGE SCALE GENOMIC DNA]</scope>
    <source>
        <strain evidence="1 2">B-41290</strain>
    </source>
</reference>